<sequence>MNLATIATVKAGGAPQLFSDSNELSFSNMERMRFNESDIVAIVRDSHSIGGVHAANNEFAPLGCLTTMCSSRTRGSEATGLGAAAAAVYMVSHGLGGDCLQELHAAESLTRFPSSQRGEDAPNPAYDRVTLPADPLRWVSIKQIASFGWDNGLPLLCTTRSLARLSTIQIAHPGQGAKGLRSTGEAISVAKPRADVVLTLPAVPAFSRQTEVCPARGEGGSLADGPSLPPYPVDPRYHEESGVRGRVGVSANQRVPPCPSCASWLISTEHLLQSPPCGAEKKTFPLEMISRCRLRRIPV</sequence>
<evidence type="ECO:0000313" key="2">
    <source>
        <dbReference type="Proteomes" id="UP000269721"/>
    </source>
</evidence>
<protein>
    <submittedName>
        <fullName evidence="1">Uncharacterized protein</fullName>
    </submittedName>
</protein>
<dbReference type="EMBL" id="KZ995087">
    <property type="protein sequence ID" value="RKO91396.1"/>
    <property type="molecule type" value="Genomic_DNA"/>
</dbReference>
<organism evidence="1 2">
    <name type="scientific">Blyttiomyces helicus</name>
    <dbReference type="NCBI Taxonomy" id="388810"/>
    <lineage>
        <taxon>Eukaryota</taxon>
        <taxon>Fungi</taxon>
        <taxon>Fungi incertae sedis</taxon>
        <taxon>Chytridiomycota</taxon>
        <taxon>Chytridiomycota incertae sedis</taxon>
        <taxon>Chytridiomycetes</taxon>
        <taxon>Chytridiomycetes incertae sedis</taxon>
        <taxon>Blyttiomyces</taxon>
    </lineage>
</organism>
<evidence type="ECO:0000313" key="1">
    <source>
        <dbReference type="EMBL" id="RKO91396.1"/>
    </source>
</evidence>
<dbReference type="Proteomes" id="UP000269721">
    <property type="component" value="Unassembled WGS sequence"/>
</dbReference>
<reference evidence="2" key="1">
    <citation type="journal article" date="2018" name="Nat. Microbiol.">
        <title>Leveraging single-cell genomics to expand the fungal tree of life.</title>
        <authorList>
            <person name="Ahrendt S.R."/>
            <person name="Quandt C.A."/>
            <person name="Ciobanu D."/>
            <person name="Clum A."/>
            <person name="Salamov A."/>
            <person name="Andreopoulos B."/>
            <person name="Cheng J.F."/>
            <person name="Woyke T."/>
            <person name="Pelin A."/>
            <person name="Henrissat B."/>
            <person name="Reynolds N.K."/>
            <person name="Benny G.L."/>
            <person name="Smith M.E."/>
            <person name="James T.Y."/>
            <person name="Grigoriev I.V."/>
        </authorList>
    </citation>
    <scope>NUCLEOTIDE SEQUENCE [LARGE SCALE GENOMIC DNA]</scope>
</reference>
<gene>
    <name evidence="1" type="ORF">BDK51DRAFT_52664</name>
</gene>
<accession>A0A4P9WL92</accession>
<keyword evidence="2" id="KW-1185">Reference proteome</keyword>
<name>A0A4P9WL92_9FUNG</name>
<dbReference type="AlphaFoldDB" id="A0A4P9WL92"/>
<proteinExistence type="predicted"/>